<dbReference type="InterPro" id="IPR045540">
    <property type="entry name" value="YegS/DAGK_C"/>
</dbReference>
<keyword evidence="9" id="KW-0460">Magnesium</keyword>
<dbReference type="NCBIfam" id="TIGR00147">
    <property type="entry name" value="YegS/Rv2252/BmrU family lipid kinase"/>
    <property type="match status" value="1"/>
</dbReference>
<keyword evidence="7" id="KW-0418">Kinase</keyword>
<keyword evidence="3" id="KW-0444">Lipid biosynthesis</keyword>
<evidence type="ECO:0000256" key="2">
    <source>
        <dbReference type="ARBA" id="ARBA00005983"/>
    </source>
</evidence>
<evidence type="ECO:0000256" key="9">
    <source>
        <dbReference type="ARBA" id="ARBA00022842"/>
    </source>
</evidence>
<dbReference type="Gene3D" id="2.60.200.40">
    <property type="match status" value="1"/>
</dbReference>
<evidence type="ECO:0000256" key="11">
    <source>
        <dbReference type="ARBA" id="ARBA00023209"/>
    </source>
</evidence>
<keyword evidence="4" id="KW-0808">Transferase</keyword>
<dbReference type="EMBL" id="CP014163">
    <property type="protein sequence ID" value="AMB98885.1"/>
    <property type="molecule type" value="Genomic_DNA"/>
</dbReference>
<dbReference type="GO" id="GO:0004143">
    <property type="term" value="F:ATP-dependent diacylglycerol kinase activity"/>
    <property type="evidence" value="ECO:0007669"/>
    <property type="project" value="TreeGrafter"/>
</dbReference>
<dbReference type="GO" id="GO:0008654">
    <property type="term" value="P:phospholipid biosynthetic process"/>
    <property type="evidence" value="ECO:0007669"/>
    <property type="project" value="UniProtKB-KW"/>
</dbReference>
<comment type="cofactor">
    <cofactor evidence="1">
        <name>Mg(2+)</name>
        <dbReference type="ChEBI" id="CHEBI:18420"/>
    </cofactor>
</comment>
<dbReference type="SMART" id="SM00046">
    <property type="entry name" value="DAGKc"/>
    <property type="match status" value="1"/>
</dbReference>
<dbReference type="PANTHER" id="PTHR12358:SF106">
    <property type="entry name" value="LIPID KINASE YEGS"/>
    <property type="match status" value="1"/>
</dbReference>
<keyword evidence="14" id="KW-1185">Reference proteome</keyword>
<dbReference type="STRING" id="128944.AWM75_02255"/>
<sequence>MHHCMLVINPTAGKETALAYEKDLTRALMAHFDQVTVRYTKKAGDASLLALEADRMGCDCYYVVGGDGTLNEAVNGLAQLAKPLVFGFLPMGTVNDLARVLSIPLAPDQAIASLADFETRPLDIGRVNDQYFVNVIAIGAIPQAVVNTSIADKSKYGFLAYVKDGINGFLNSRPVDFYLQIDNFDRRLHTAMIIITLTNSVGSFENMVKEARPDDGKLHLLSLEHDNLFRVSPDIIPQFFRGSLSDVEGLTYHQAKKIVIEADQAYEANVDGDPGPSLPLEIEVLPSFLQVIMPKGQGHI</sequence>
<evidence type="ECO:0000256" key="1">
    <source>
        <dbReference type="ARBA" id="ARBA00001946"/>
    </source>
</evidence>
<dbReference type="Pfam" id="PF00781">
    <property type="entry name" value="DAGK_cat"/>
    <property type="match status" value="1"/>
</dbReference>
<keyword evidence="12" id="KW-1208">Phospholipid metabolism</keyword>
<dbReference type="RefSeq" id="WP_067977721.1">
    <property type="nucleotide sequence ID" value="NZ_FNHJ01000007.1"/>
</dbReference>
<dbReference type="Pfam" id="PF19279">
    <property type="entry name" value="YegS_C"/>
    <property type="match status" value="1"/>
</dbReference>
<evidence type="ECO:0000256" key="5">
    <source>
        <dbReference type="ARBA" id="ARBA00022723"/>
    </source>
</evidence>
<dbReference type="PROSITE" id="PS50146">
    <property type="entry name" value="DAGK"/>
    <property type="match status" value="1"/>
</dbReference>
<dbReference type="GO" id="GO:0046872">
    <property type="term" value="F:metal ion binding"/>
    <property type="evidence" value="ECO:0007669"/>
    <property type="project" value="UniProtKB-KW"/>
</dbReference>
<evidence type="ECO:0000256" key="4">
    <source>
        <dbReference type="ARBA" id="ARBA00022679"/>
    </source>
</evidence>
<keyword evidence="5" id="KW-0479">Metal-binding</keyword>
<protein>
    <submittedName>
        <fullName evidence="13">Uncharacterized protein</fullName>
    </submittedName>
</protein>
<gene>
    <name evidence="13" type="ORF">AWM75_02255</name>
</gene>
<dbReference type="InterPro" id="IPR050187">
    <property type="entry name" value="Lipid_Phosphate_FormReg"/>
</dbReference>
<dbReference type="InterPro" id="IPR001206">
    <property type="entry name" value="Diacylglycerol_kinase_cat_dom"/>
</dbReference>
<keyword evidence="11" id="KW-0594">Phospholipid biosynthesis</keyword>
<dbReference type="PANTHER" id="PTHR12358">
    <property type="entry name" value="SPHINGOSINE KINASE"/>
    <property type="match status" value="1"/>
</dbReference>
<dbReference type="InterPro" id="IPR016064">
    <property type="entry name" value="NAD/diacylglycerol_kinase_sf"/>
</dbReference>
<evidence type="ECO:0000313" key="13">
    <source>
        <dbReference type="EMBL" id="AMB98885.1"/>
    </source>
</evidence>
<evidence type="ECO:0000256" key="12">
    <source>
        <dbReference type="ARBA" id="ARBA00023264"/>
    </source>
</evidence>
<evidence type="ECO:0000256" key="10">
    <source>
        <dbReference type="ARBA" id="ARBA00023098"/>
    </source>
</evidence>
<accession>A0A0X8FKB7</accession>
<keyword evidence="6" id="KW-0547">Nucleotide-binding</keyword>
<dbReference type="SUPFAM" id="SSF111331">
    <property type="entry name" value="NAD kinase/diacylglycerol kinase-like"/>
    <property type="match status" value="1"/>
</dbReference>
<dbReference type="InterPro" id="IPR005218">
    <property type="entry name" value="Diacylglycerol/lipid_kinase"/>
</dbReference>
<dbReference type="KEGG" id="auh:AWM75_02255"/>
<reference evidence="13 14" key="1">
    <citation type="journal article" date="2016" name="Genome Announc.">
        <title>Complete Genome Sequences of Aerococcus christensenii CCUG 28831T, Aerococcus sanguinicola CCUG 43001T, Aerococcus urinae CCUG 36881T, Aerococcus urinaeequi CCUG 28094T, Aerococcus urinaehominis CCUG 42038 BT, and Aerococcus viridans CCUG 4311T.</title>
        <authorList>
            <person name="Carkaci D."/>
            <person name="Dargis R."/>
            <person name="Nielsen X.C."/>
            <person name="Skovgaard O."/>
            <person name="Fuursted K."/>
            <person name="Christensen J.J."/>
        </authorList>
    </citation>
    <scope>NUCLEOTIDE SEQUENCE [LARGE SCALE GENOMIC DNA]</scope>
    <source>
        <strain evidence="13 14">CCUG42038B</strain>
    </source>
</reference>
<evidence type="ECO:0000256" key="3">
    <source>
        <dbReference type="ARBA" id="ARBA00022516"/>
    </source>
</evidence>
<organism evidence="13 14">
    <name type="scientific">Aerococcus urinaehominis</name>
    <dbReference type="NCBI Taxonomy" id="128944"/>
    <lineage>
        <taxon>Bacteria</taxon>
        <taxon>Bacillati</taxon>
        <taxon>Bacillota</taxon>
        <taxon>Bacilli</taxon>
        <taxon>Lactobacillales</taxon>
        <taxon>Aerococcaceae</taxon>
        <taxon>Aerococcus</taxon>
    </lineage>
</organism>
<dbReference type="AlphaFoldDB" id="A0A0X8FKB7"/>
<evidence type="ECO:0000313" key="14">
    <source>
        <dbReference type="Proteomes" id="UP000062260"/>
    </source>
</evidence>
<keyword evidence="8" id="KW-0067">ATP-binding</keyword>
<comment type="similarity">
    <text evidence="2">Belongs to the diacylglycerol/lipid kinase family.</text>
</comment>
<evidence type="ECO:0000256" key="8">
    <source>
        <dbReference type="ARBA" id="ARBA00022840"/>
    </source>
</evidence>
<dbReference type="Proteomes" id="UP000062260">
    <property type="component" value="Chromosome"/>
</dbReference>
<proteinExistence type="inferred from homology"/>
<reference evidence="14" key="2">
    <citation type="submission" date="2016-01" db="EMBL/GenBank/DDBJ databases">
        <title>Six Aerococcus type strain genome sequencing and assembly using PacBio and Illumina Hiseq.</title>
        <authorList>
            <person name="Carkaci D."/>
            <person name="Dargis R."/>
            <person name="Nielsen X.C."/>
            <person name="Skovgaard O."/>
            <person name="Fuursted K."/>
            <person name="Christensen J.J."/>
        </authorList>
    </citation>
    <scope>NUCLEOTIDE SEQUENCE [LARGE SCALE GENOMIC DNA]</scope>
    <source>
        <strain evidence="14">CCUG42038B</strain>
    </source>
</reference>
<evidence type="ECO:0000256" key="7">
    <source>
        <dbReference type="ARBA" id="ARBA00022777"/>
    </source>
</evidence>
<name>A0A0X8FKB7_9LACT</name>
<dbReference type="GO" id="GO:0005524">
    <property type="term" value="F:ATP binding"/>
    <property type="evidence" value="ECO:0007669"/>
    <property type="project" value="UniProtKB-KW"/>
</dbReference>
<dbReference type="InterPro" id="IPR017438">
    <property type="entry name" value="ATP-NAD_kinase_N"/>
</dbReference>
<keyword evidence="10" id="KW-0443">Lipid metabolism</keyword>
<dbReference type="GO" id="GO:0005886">
    <property type="term" value="C:plasma membrane"/>
    <property type="evidence" value="ECO:0007669"/>
    <property type="project" value="TreeGrafter"/>
</dbReference>
<dbReference type="Gene3D" id="3.40.50.10330">
    <property type="entry name" value="Probable inorganic polyphosphate/atp-NAD kinase, domain 1"/>
    <property type="match status" value="1"/>
</dbReference>
<evidence type="ECO:0000256" key="6">
    <source>
        <dbReference type="ARBA" id="ARBA00022741"/>
    </source>
</evidence>